<dbReference type="EMBL" id="MGFH01000034">
    <property type="protein sequence ID" value="OGM07970.1"/>
    <property type="molecule type" value="Genomic_DNA"/>
</dbReference>
<evidence type="ECO:0000256" key="1">
    <source>
        <dbReference type="SAM" id="Phobius"/>
    </source>
</evidence>
<evidence type="ECO:0000313" key="2">
    <source>
        <dbReference type="EMBL" id="OGM07970.1"/>
    </source>
</evidence>
<feature type="transmembrane region" description="Helical" evidence="1">
    <location>
        <begin position="26"/>
        <end position="45"/>
    </location>
</feature>
<comment type="caution">
    <text evidence="2">The sequence shown here is derived from an EMBL/GenBank/DDBJ whole genome shotgun (WGS) entry which is preliminary data.</text>
</comment>
<dbReference type="AlphaFoldDB" id="A0A1F7WYX3"/>
<evidence type="ECO:0000313" key="3">
    <source>
        <dbReference type="Proteomes" id="UP000178735"/>
    </source>
</evidence>
<dbReference type="InterPro" id="IPR007404">
    <property type="entry name" value="YdjM-like"/>
</dbReference>
<feature type="transmembrane region" description="Helical" evidence="1">
    <location>
        <begin position="228"/>
        <end position="250"/>
    </location>
</feature>
<evidence type="ECO:0008006" key="4">
    <source>
        <dbReference type="Google" id="ProtNLM"/>
    </source>
</evidence>
<proteinExistence type="predicted"/>
<sequence>MKGITHFLTGVATASCFPVGMQSVFMNKSFFLPIGGLFGISCDTLDFRFARYFWKHDHVLRIDENNLDPKVIAEGYAKAVDEALDQKKTVYTKVDIIRLSGSFYRTINIFLDDKRKEVTVMIGSIKTMSHVMERLDYLPDFETMKKSIEEVGAAKTLEKLIDHLPSVPGSRPVKDHFHTAKFKADIVNTYYQDTEVGIFSGPDFAFAYDGGKVRIEFIPWHRQWSHSLTLGLIMGPLGFAIYAGWSGLFAGNMAEFFNPLAINAFFMAILALWSHIFVDQTGHLGSNLFYPITKNRSQGLEWTTSASVFPNIFVNYLSIAIIIWNINAFAPTPAFTLPWASAVGGDFSNAGYYLISLLNYIIYFVAIPLGALYGVTRLYNKLYYHKRASETNEYFDVASMSGESGDM</sequence>
<gene>
    <name evidence="2" type="ORF">A2008_12120</name>
</gene>
<name>A0A1F7WYX3_9BACT</name>
<keyword evidence="1" id="KW-0812">Transmembrane</keyword>
<dbReference type="PROSITE" id="PS51257">
    <property type="entry name" value="PROKAR_LIPOPROTEIN"/>
    <property type="match status" value="1"/>
</dbReference>
<keyword evidence="1" id="KW-0472">Membrane</keyword>
<feature type="transmembrane region" description="Helical" evidence="1">
    <location>
        <begin position="312"/>
        <end position="330"/>
    </location>
</feature>
<accession>A0A1F7WYX3</accession>
<feature type="transmembrane region" description="Helical" evidence="1">
    <location>
        <begin position="256"/>
        <end position="278"/>
    </location>
</feature>
<protein>
    <recommendedName>
        <fullName evidence="4">Metal-dependent hydrolase</fullName>
    </recommendedName>
</protein>
<feature type="transmembrane region" description="Helical" evidence="1">
    <location>
        <begin position="350"/>
        <end position="375"/>
    </location>
</feature>
<dbReference type="Proteomes" id="UP000178735">
    <property type="component" value="Unassembled WGS sequence"/>
</dbReference>
<dbReference type="Pfam" id="PF04307">
    <property type="entry name" value="YdjM"/>
    <property type="match status" value="1"/>
</dbReference>
<organism evidence="2 3">
    <name type="scientific">Candidatus Wallbacteria bacterium GWC2_49_35</name>
    <dbReference type="NCBI Taxonomy" id="1817813"/>
    <lineage>
        <taxon>Bacteria</taxon>
        <taxon>Candidatus Walliibacteriota</taxon>
    </lineage>
</organism>
<reference evidence="2 3" key="1">
    <citation type="journal article" date="2016" name="Nat. Commun.">
        <title>Thousands of microbial genomes shed light on interconnected biogeochemical processes in an aquifer system.</title>
        <authorList>
            <person name="Anantharaman K."/>
            <person name="Brown C.T."/>
            <person name="Hug L.A."/>
            <person name="Sharon I."/>
            <person name="Castelle C.J."/>
            <person name="Probst A.J."/>
            <person name="Thomas B.C."/>
            <person name="Singh A."/>
            <person name="Wilkins M.J."/>
            <person name="Karaoz U."/>
            <person name="Brodie E.L."/>
            <person name="Williams K.H."/>
            <person name="Hubbard S.S."/>
            <person name="Banfield J.F."/>
        </authorList>
    </citation>
    <scope>NUCLEOTIDE SEQUENCE [LARGE SCALE GENOMIC DNA]</scope>
</reference>
<keyword evidence="1" id="KW-1133">Transmembrane helix</keyword>